<organism evidence="11 12">
    <name type="scientific">Methyloceanibacter marginalis</name>
    <dbReference type="NCBI Taxonomy" id="1774971"/>
    <lineage>
        <taxon>Bacteria</taxon>
        <taxon>Pseudomonadati</taxon>
        <taxon>Pseudomonadota</taxon>
        <taxon>Alphaproteobacteria</taxon>
        <taxon>Hyphomicrobiales</taxon>
        <taxon>Hyphomicrobiaceae</taxon>
        <taxon>Methyloceanibacter</taxon>
    </lineage>
</organism>
<dbReference type="Gene3D" id="1.10.760.10">
    <property type="entry name" value="Cytochrome c-like domain"/>
    <property type="match status" value="2"/>
</dbReference>
<evidence type="ECO:0000256" key="1">
    <source>
        <dbReference type="ARBA" id="ARBA00004418"/>
    </source>
</evidence>
<dbReference type="OrthoDB" id="9808603at2"/>
<dbReference type="GO" id="GO:0009055">
    <property type="term" value="F:electron transfer activity"/>
    <property type="evidence" value="ECO:0007669"/>
    <property type="project" value="InterPro"/>
</dbReference>
<sequence>MLFASALVIGGSAIAADDIEQKAQICATCHGADGVPINNTTPVIWGQDEGYLYLQLRDFQKGTRKSPLMEPIVADLEKQDMYDLAAYFTNKKWPNLGQPSAPSDVAAKAESAAKSIGCRGCHLDHFQGDGTTARLAGQWQEYLLSQMLAFRDGSRGNNPGMSDLMKATPKEDLEPLSKYLAGLQVDQYIGRGGR</sequence>
<keyword evidence="5" id="KW-0574">Periplasm</keyword>
<reference evidence="11 12" key="1">
    <citation type="journal article" date="2016" name="Environ. Microbiol.">
        <title>New Methyloceanibacter diversity from North Sea sediments includes methanotroph containing solely the soluble methane monooxygenase.</title>
        <authorList>
            <person name="Vekeman B."/>
            <person name="Kerckhof F.M."/>
            <person name="Cremers G."/>
            <person name="de Vos P."/>
            <person name="Vandamme P."/>
            <person name="Boon N."/>
            <person name="Op den Camp H.J."/>
            <person name="Heylen K."/>
        </authorList>
    </citation>
    <scope>NUCLEOTIDE SEQUENCE [LARGE SCALE GENOMIC DNA]</scope>
    <source>
        <strain evidence="11 12">R-67177</strain>
    </source>
</reference>
<feature type="binding site" description="axial binding residue" evidence="9">
    <location>
        <position position="122"/>
    </location>
    <ligand>
        <name>heme c</name>
        <dbReference type="ChEBI" id="CHEBI:61717"/>
        <label>2</label>
    </ligand>
    <ligandPart>
        <name>Fe</name>
        <dbReference type="ChEBI" id="CHEBI:18248"/>
    </ligandPart>
</feature>
<evidence type="ECO:0000256" key="7">
    <source>
        <dbReference type="ARBA" id="ARBA00023004"/>
    </source>
</evidence>
<keyword evidence="7 9" id="KW-0408">Iron</keyword>
<dbReference type="PANTHER" id="PTHR33751">
    <property type="entry name" value="CBB3-TYPE CYTOCHROME C OXIDASE SUBUNIT FIXP"/>
    <property type="match status" value="1"/>
</dbReference>
<dbReference type="GO" id="GO:0020037">
    <property type="term" value="F:heme binding"/>
    <property type="evidence" value="ECO:0007669"/>
    <property type="project" value="InterPro"/>
</dbReference>
<dbReference type="SUPFAM" id="SSF46626">
    <property type="entry name" value="Cytochrome c"/>
    <property type="match status" value="2"/>
</dbReference>
<dbReference type="EMBL" id="LPWD01000096">
    <property type="protein sequence ID" value="ODS03536.1"/>
    <property type="molecule type" value="Genomic_DNA"/>
</dbReference>
<feature type="binding site" description="axial binding residue" evidence="9">
    <location>
        <position position="69"/>
    </location>
    <ligand>
        <name>heme c</name>
        <dbReference type="ChEBI" id="CHEBI:61717"/>
        <label>1</label>
    </ligand>
    <ligandPart>
        <name>Fe</name>
        <dbReference type="ChEBI" id="CHEBI:18248"/>
    </ligandPart>
</feature>
<keyword evidence="6" id="KW-0249">Electron transport</keyword>
<feature type="binding site" description="covalent" evidence="8">
    <location>
        <position position="118"/>
    </location>
    <ligand>
        <name>heme c</name>
        <dbReference type="ChEBI" id="CHEBI:61717"/>
        <label>2</label>
    </ligand>
</feature>
<evidence type="ECO:0000256" key="9">
    <source>
        <dbReference type="PIRSR" id="PIRSR000005-2"/>
    </source>
</evidence>
<feature type="binding site" description="axial binding residue" evidence="9">
    <location>
        <position position="161"/>
    </location>
    <ligand>
        <name>heme c</name>
        <dbReference type="ChEBI" id="CHEBI:61717"/>
        <label>2</label>
    </ligand>
    <ligandPart>
        <name>Fe</name>
        <dbReference type="ChEBI" id="CHEBI:18248"/>
    </ligandPart>
</feature>
<evidence type="ECO:0000259" key="10">
    <source>
        <dbReference type="PROSITE" id="PS51007"/>
    </source>
</evidence>
<keyword evidence="2" id="KW-0813">Transport</keyword>
<dbReference type="Proteomes" id="UP000095042">
    <property type="component" value="Unassembled WGS sequence"/>
</dbReference>
<dbReference type="InterPro" id="IPR009056">
    <property type="entry name" value="Cyt_c-like_dom"/>
</dbReference>
<dbReference type="InterPro" id="IPR050597">
    <property type="entry name" value="Cytochrome_c_Oxidase_Subunit"/>
</dbReference>
<feature type="domain" description="Cytochrome c" evidence="10">
    <location>
        <begin position="6"/>
        <end position="92"/>
    </location>
</feature>
<accession>A0A1E3WCM3</accession>
<keyword evidence="3 8" id="KW-0349">Heme</keyword>
<dbReference type="PROSITE" id="PS51007">
    <property type="entry name" value="CYTC"/>
    <property type="match status" value="1"/>
</dbReference>
<keyword evidence="4 9" id="KW-0479">Metal-binding</keyword>
<feature type="binding site" description="covalent" evidence="8">
    <location>
        <position position="26"/>
    </location>
    <ligand>
        <name>heme c</name>
        <dbReference type="ChEBI" id="CHEBI:61717"/>
        <label>1</label>
    </ligand>
</feature>
<dbReference type="GO" id="GO:0005506">
    <property type="term" value="F:iron ion binding"/>
    <property type="evidence" value="ECO:0007669"/>
    <property type="project" value="InterPro"/>
</dbReference>
<dbReference type="GO" id="GO:0042597">
    <property type="term" value="C:periplasmic space"/>
    <property type="evidence" value="ECO:0007669"/>
    <property type="project" value="UniProtKB-SubCell"/>
</dbReference>
<evidence type="ECO:0000256" key="8">
    <source>
        <dbReference type="PIRSR" id="PIRSR000005-1"/>
    </source>
</evidence>
<evidence type="ECO:0000313" key="12">
    <source>
        <dbReference type="Proteomes" id="UP000095042"/>
    </source>
</evidence>
<evidence type="ECO:0000313" key="11">
    <source>
        <dbReference type="EMBL" id="ODS03536.1"/>
    </source>
</evidence>
<evidence type="ECO:0000256" key="3">
    <source>
        <dbReference type="ARBA" id="ARBA00022617"/>
    </source>
</evidence>
<evidence type="ECO:0000256" key="4">
    <source>
        <dbReference type="ARBA" id="ARBA00022723"/>
    </source>
</evidence>
<dbReference type="AlphaFoldDB" id="A0A1E3WCM3"/>
<gene>
    <name evidence="11" type="ORF">AUC71_09195</name>
</gene>
<protein>
    <submittedName>
        <fullName evidence="11">Cytochrome c</fullName>
    </submittedName>
</protein>
<feature type="binding site" description="covalent" evidence="8">
    <location>
        <position position="121"/>
    </location>
    <ligand>
        <name>heme c</name>
        <dbReference type="ChEBI" id="CHEBI:61717"/>
        <label>2</label>
    </ligand>
</feature>
<feature type="binding site" description="axial binding residue" evidence="9">
    <location>
        <position position="30"/>
    </location>
    <ligand>
        <name>heme c</name>
        <dbReference type="ChEBI" id="CHEBI:61717"/>
        <label>1</label>
    </ligand>
    <ligandPart>
        <name>Fe</name>
        <dbReference type="ChEBI" id="CHEBI:18248"/>
    </ligandPart>
</feature>
<feature type="binding site" description="covalent" evidence="8">
    <location>
        <position position="29"/>
    </location>
    <ligand>
        <name>heme c</name>
        <dbReference type="ChEBI" id="CHEBI:61717"/>
        <label>1</label>
    </ligand>
</feature>
<name>A0A1E3WCM3_9HYPH</name>
<dbReference type="InterPro" id="IPR024167">
    <property type="entry name" value="Cytochrome_c4-like"/>
</dbReference>
<evidence type="ECO:0000256" key="2">
    <source>
        <dbReference type="ARBA" id="ARBA00022448"/>
    </source>
</evidence>
<keyword evidence="12" id="KW-1185">Reference proteome</keyword>
<proteinExistence type="predicted"/>
<dbReference type="InterPro" id="IPR036909">
    <property type="entry name" value="Cyt_c-like_dom_sf"/>
</dbReference>
<comment type="subcellular location">
    <subcellularLocation>
        <location evidence="1">Periplasm</location>
    </subcellularLocation>
</comment>
<dbReference type="PIRSF" id="PIRSF000005">
    <property type="entry name" value="Cytochrome_c4"/>
    <property type="match status" value="1"/>
</dbReference>
<comment type="PTM">
    <text evidence="8">Binds 2 heme c groups covalently per subunit.</text>
</comment>
<evidence type="ECO:0000256" key="5">
    <source>
        <dbReference type="ARBA" id="ARBA00022764"/>
    </source>
</evidence>
<evidence type="ECO:0000256" key="6">
    <source>
        <dbReference type="ARBA" id="ARBA00022982"/>
    </source>
</evidence>
<dbReference type="PANTHER" id="PTHR33751:SF9">
    <property type="entry name" value="CYTOCHROME C4"/>
    <property type="match status" value="1"/>
</dbReference>
<comment type="caution">
    <text evidence="11">The sequence shown here is derived from an EMBL/GenBank/DDBJ whole genome shotgun (WGS) entry which is preliminary data.</text>
</comment>